<reference evidence="1" key="1">
    <citation type="submission" date="2016-04" db="EMBL/GenBank/DDBJ databases">
        <authorList>
            <person name="Evans L.H."/>
            <person name="Alamgir A."/>
            <person name="Owens N."/>
            <person name="Weber N.D."/>
            <person name="Virtaneva K."/>
            <person name="Barbian K."/>
            <person name="Babar A."/>
            <person name="Rosenke K."/>
        </authorList>
    </citation>
    <scope>NUCLEOTIDE SEQUENCE [LARGE SCALE GENOMIC DNA]</scope>
    <source>
        <strain evidence="1">CBS 101.48</strain>
    </source>
</reference>
<evidence type="ECO:0000313" key="1">
    <source>
        <dbReference type="EMBL" id="SAM09618.1"/>
    </source>
</evidence>
<dbReference type="Proteomes" id="UP000078561">
    <property type="component" value="Unassembled WGS sequence"/>
</dbReference>
<proteinExistence type="predicted"/>
<dbReference type="AlphaFoldDB" id="A0A168T7R3"/>
<keyword evidence="2" id="KW-1185">Reference proteome</keyword>
<protein>
    <submittedName>
        <fullName evidence="1">Uncharacterized protein</fullName>
    </submittedName>
</protein>
<evidence type="ECO:0000313" key="2">
    <source>
        <dbReference type="Proteomes" id="UP000078561"/>
    </source>
</evidence>
<sequence length="101" mass="10927">MDSCIATSIPEKGSASVECVVPGKPLAYVPLTCRSENRVSNSGDSLEVSTDMLQLGTSYHVFGFLSTALFDTSTFSATTLLPSDVRQTANDHQYSLRPFFI</sequence>
<name>A0A168T7R3_ABSGL</name>
<gene>
    <name evidence="1" type="primary">ABSGL_15319.1 scaffold 16604</name>
</gene>
<accession>A0A168T7R3</accession>
<dbReference type="EMBL" id="LT555164">
    <property type="protein sequence ID" value="SAM09618.1"/>
    <property type="molecule type" value="Genomic_DNA"/>
</dbReference>
<organism evidence="1">
    <name type="scientific">Absidia glauca</name>
    <name type="common">Pin mould</name>
    <dbReference type="NCBI Taxonomy" id="4829"/>
    <lineage>
        <taxon>Eukaryota</taxon>
        <taxon>Fungi</taxon>
        <taxon>Fungi incertae sedis</taxon>
        <taxon>Mucoromycota</taxon>
        <taxon>Mucoromycotina</taxon>
        <taxon>Mucoromycetes</taxon>
        <taxon>Mucorales</taxon>
        <taxon>Cunninghamellaceae</taxon>
        <taxon>Absidia</taxon>
    </lineage>
</organism>
<dbReference type="InParanoid" id="A0A168T7R3"/>